<feature type="region of interest" description="Disordered" evidence="1">
    <location>
        <begin position="1"/>
        <end position="92"/>
    </location>
</feature>
<feature type="compositionally biased region" description="Basic and acidic residues" evidence="1">
    <location>
        <begin position="142"/>
        <end position="151"/>
    </location>
</feature>
<organism evidence="3 4">
    <name type="scientific">Streptomyces axinellae</name>
    <dbReference type="NCBI Taxonomy" id="552788"/>
    <lineage>
        <taxon>Bacteria</taxon>
        <taxon>Bacillati</taxon>
        <taxon>Actinomycetota</taxon>
        <taxon>Actinomycetes</taxon>
        <taxon>Kitasatosporales</taxon>
        <taxon>Streptomycetaceae</taxon>
        <taxon>Streptomyces</taxon>
    </lineage>
</organism>
<keyword evidence="4" id="KW-1185">Reference proteome</keyword>
<feature type="compositionally biased region" description="Basic and acidic residues" evidence="1">
    <location>
        <begin position="385"/>
        <end position="406"/>
    </location>
</feature>
<feature type="compositionally biased region" description="Basic and acidic residues" evidence="1">
    <location>
        <begin position="349"/>
        <end position="361"/>
    </location>
</feature>
<sequence length="471" mass="48955">MIGSVPTSRRAIAFAQALDDQERDEGAAAYEAPPGSPGEGGAPPGPPPPHRGGTDYTDSTPRTGLVRTGEAVRTDEAAGTDTSARSGTTDGADRSLLALANGLEALPRPELAPEVKSVQRAQLIAAMEAAFAKGETAAEGAHFPEQRDARAASRGPGRGAHRAPGLGPLGKLRPKSRFGKGLAVGGLSVGVAAGALGGAAAASTEALPGDSLYGLKRGMEDLQLDLAGDDADRGSLFLDHASTRLHEARRLMERDRSGALDHESLGEVRRALAGVRHDASEGHRLLSEAYRRDGDIGRMQSLSTFSKSHRTGWTNLRGRLPVQLRDVGDEVSSVFDAIDSDVGPLRALFPREPESTPREHGQSTSDRTGEEQPSTEPSPPSSDGMDGRRDGGKEKPAPTDSQHEGEGLLGGELLNPSKEPQADGRYGDKPSQSGAGSSPGRSTSPGIKPEVTLPPIIPEVLPGLGLDDGSK</sequence>
<evidence type="ECO:0000313" key="3">
    <source>
        <dbReference type="EMBL" id="GAA2623806.1"/>
    </source>
</evidence>
<dbReference type="EMBL" id="BAAARJ010000014">
    <property type="protein sequence ID" value="GAA2623806.1"/>
    <property type="molecule type" value="Genomic_DNA"/>
</dbReference>
<gene>
    <name evidence="3" type="ORF">GCM10009863_42760</name>
</gene>
<evidence type="ECO:0000313" key="4">
    <source>
        <dbReference type="Proteomes" id="UP001501447"/>
    </source>
</evidence>
<feature type="region of interest" description="Disordered" evidence="1">
    <location>
        <begin position="138"/>
        <end position="172"/>
    </location>
</feature>
<feature type="region of interest" description="Disordered" evidence="1">
    <location>
        <begin position="345"/>
        <end position="471"/>
    </location>
</feature>
<proteinExistence type="predicted"/>
<evidence type="ECO:0000256" key="1">
    <source>
        <dbReference type="SAM" id="MobiDB-lite"/>
    </source>
</evidence>
<protein>
    <submittedName>
        <fullName evidence="3">DUF5667 domain-containing protein</fullName>
    </submittedName>
</protein>
<dbReference type="Proteomes" id="UP001501447">
    <property type="component" value="Unassembled WGS sequence"/>
</dbReference>
<evidence type="ECO:0000259" key="2">
    <source>
        <dbReference type="Pfam" id="PF18915"/>
    </source>
</evidence>
<dbReference type="RefSeq" id="WP_344567949.1">
    <property type="nucleotide sequence ID" value="NZ_BAAARJ010000014.1"/>
</dbReference>
<name>A0ABP6CTB8_9ACTN</name>
<comment type="caution">
    <text evidence="3">The sequence shown here is derived from an EMBL/GenBank/DDBJ whole genome shotgun (WGS) entry which is preliminary data.</text>
</comment>
<reference evidence="4" key="1">
    <citation type="journal article" date="2019" name="Int. J. Syst. Evol. Microbiol.">
        <title>The Global Catalogue of Microorganisms (GCM) 10K type strain sequencing project: providing services to taxonomists for standard genome sequencing and annotation.</title>
        <authorList>
            <consortium name="The Broad Institute Genomics Platform"/>
            <consortium name="The Broad Institute Genome Sequencing Center for Infectious Disease"/>
            <person name="Wu L."/>
            <person name="Ma J."/>
        </authorList>
    </citation>
    <scope>NUCLEOTIDE SEQUENCE [LARGE SCALE GENOMIC DNA]</scope>
    <source>
        <strain evidence="4">JCM 16373</strain>
    </source>
</reference>
<accession>A0ABP6CTB8</accession>
<feature type="domain" description="DUF5667" evidence="2">
    <location>
        <begin position="206"/>
        <end position="279"/>
    </location>
</feature>
<dbReference type="InterPro" id="IPR043725">
    <property type="entry name" value="DUF5667"/>
</dbReference>
<feature type="compositionally biased region" description="Polar residues" evidence="1">
    <location>
        <begin position="430"/>
        <end position="445"/>
    </location>
</feature>
<dbReference type="Pfam" id="PF18915">
    <property type="entry name" value="DUF5667"/>
    <property type="match status" value="1"/>
</dbReference>
<feature type="compositionally biased region" description="Polar residues" evidence="1">
    <location>
        <begin position="80"/>
        <end position="89"/>
    </location>
</feature>